<dbReference type="Proteomes" id="UP000594263">
    <property type="component" value="Unplaced"/>
</dbReference>
<name>A0A7N0TRL6_KALFE</name>
<feature type="region of interest" description="Disordered" evidence="2">
    <location>
        <begin position="1"/>
        <end position="48"/>
    </location>
</feature>
<evidence type="ECO:0000256" key="2">
    <source>
        <dbReference type="SAM" id="MobiDB-lite"/>
    </source>
</evidence>
<dbReference type="AlphaFoldDB" id="A0A7N0TRL6"/>
<dbReference type="EnsemblPlants" id="Kaladp0043s0205.1.v1.1">
    <property type="protein sequence ID" value="Kaladp0043s0205.1.v1.1"/>
    <property type="gene ID" value="Kaladp0043s0205.v1.1"/>
</dbReference>
<feature type="coiled-coil region" evidence="1">
    <location>
        <begin position="270"/>
        <end position="304"/>
    </location>
</feature>
<keyword evidence="4" id="KW-1185">Reference proteome</keyword>
<evidence type="ECO:0008006" key="5">
    <source>
        <dbReference type="Google" id="ProtNLM"/>
    </source>
</evidence>
<dbReference type="PANTHER" id="PTHR33704">
    <property type="entry name" value="PROTEIN HEAT INTOLERANT 4-RELATED"/>
    <property type="match status" value="1"/>
</dbReference>
<proteinExistence type="predicted"/>
<accession>A0A7N0TRL6</accession>
<dbReference type="InterPro" id="IPR039313">
    <property type="entry name" value="HIT4"/>
</dbReference>
<dbReference type="OMA" id="ICIPAVV"/>
<evidence type="ECO:0000313" key="3">
    <source>
        <dbReference type="EnsemblPlants" id="Kaladp0043s0205.1.v1.1"/>
    </source>
</evidence>
<dbReference type="Gene3D" id="6.10.250.2770">
    <property type="match status" value="1"/>
</dbReference>
<evidence type="ECO:0000256" key="1">
    <source>
        <dbReference type="SAM" id="Coils"/>
    </source>
</evidence>
<reference evidence="3" key="1">
    <citation type="submission" date="2021-01" db="UniProtKB">
        <authorList>
            <consortium name="EnsemblPlants"/>
        </authorList>
    </citation>
    <scope>IDENTIFICATION</scope>
</reference>
<protein>
    <recommendedName>
        <fullName evidence="5">Protein HEAT INTOLERANT 4-like</fullName>
    </recommendedName>
</protein>
<organism evidence="3 4">
    <name type="scientific">Kalanchoe fedtschenkoi</name>
    <name type="common">Lavender scallops</name>
    <name type="synonym">South American air plant</name>
    <dbReference type="NCBI Taxonomy" id="63787"/>
    <lineage>
        <taxon>Eukaryota</taxon>
        <taxon>Viridiplantae</taxon>
        <taxon>Streptophyta</taxon>
        <taxon>Embryophyta</taxon>
        <taxon>Tracheophyta</taxon>
        <taxon>Spermatophyta</taxon>
        <taxon>Magnoliopsida</taxon>
        <taxon>eudicotyledons</taxon>
        <taxon>Gunneridae</taxon>
        <taxon>Pentapetalae</taxon>
        <taxon>Saxifragales</taxon>
        <taxon>Crassulaceae</taxon>
        <taxon>Kalanchoe</taxon>
    </lineage>
</organism>
<feature type="compositionally biased region" description="Basic residues" evidence="2">
    <location>
        <begin position="1"/>
        <end position="11"/>
    </location>
</feature>
<evidence type="ECO:0000313" key="4">
    <source>
        <dbReference type="Proteomes" id="UP000594263"/>
    </source>
</evidence>
<dbReference type="GO" id="GO:1900034">
    <property type="term" value="P:regulation of cellular response to heat"/>
    <property type="evidence" value="ECO:0007669"/>
    <property type="project" value="InterPro"/>
</dbReference>
<dbReference type="Gramene" id="Kaladp0043s0205.1.v1.1">
    <property type="protein sequence ID" value="Kaladp0043s0205.1.v1.1"/>
    <property type="gene ID" value="Kaladp0043s0205.v1.1"/>
</dbReference>
<sequence>MKRRGAKRKASQKAEGELGVAVAEENHKEEAKANPRAKRAKPAKPEPEFVEEKRSLEDLWIETFPVGTEWDNLDKVYQFKWNFTNLEEAFEEGGKLYGQKVYLFGGTEPQYLPVNGENQIVFIPHVVVVVSPFPPSDKIGINSVQRETEDIVPMKQMKMDWVPYIPLEKREGQVERMKHQIYILKCTQRRSALKHLKIDRFNQYTYCMPYFYNPFQEDEVEPSTEVHIMYPIEPQPIVRIFDWEFDDVEEFTDKVVEEEELPLDQKEAFKDFVKEQVRGAKRAIREAREAKQKALAEISDETKTAIENMKIYKFYPRPAPGTPDISPYKALFINRYYGKAHEIL</sequence>
<dbReference type="PANTHER" id="PTHR33704:SF1">
    <property type="entry name" value="PROTEIN HEAT INTOLERANT 4-RELATED"/>
    <property type="match status" value="1"/>
</dbReference>
<keyword evidence="1" id="KW-0175">Coiled coil</keyword>
<feature type="compositionally biased region" description="Basic and acidic residues" evidence="2">
    <location>
        <begin position="24"/>
        <end position="33"/>
    </location>
</feature>